<comment type="caution">
    <text evidence="5">The sequence shown here is derived from an EMBL/GenBank/DDBJ whole genome shotgun (WGS) entry which is preliminary data.</text>
</comment>
<dbReference type="InterPro" id="IPR004843">
    <property type="entry name" value="Calcineurin-like_PHP"/>
</dbReference>
<keyword evidence="2" id="KW-0547">Nucleotide-binding</keyword>
<dbReference type="PANTHER" id="PTHR11575">
    <property type="entry name" value="5'-NUCLEOTIDASE-RELATED"/>
    <property type="match status" value="1"/>
</dbReference>
<name>A0A2T1C3Q2_9CYAN</name>
<feature type="domain" description="5'-Nucleotidase C-terminal" evidence="4">
    <location>
        <begin position="320"/>
        <end position="459"/>
    </location>
</feature>
<feature type="chain" id="PRO_5015369875" evidence="2">
    <location>
        <begin position="26"/>
        <end position="494"/>
    </location>
</feature>
<accession>A0A2T1C3Q2</accession>
<evidence type="ECO:0000259" key="3">
    <source>
        <dbReference type="Pfam" id="PF00149"/>
    </source>
</evidence>
<keyword evidence="1 2" id="KW-0732">Signal</keyword>
<dbReference type="SUPFAM" id="SSF55816">
    <property type="entry name" value="5'-nucleotidase (syn. UDP-sugar hydrolase), C-terminal domain"/>
    <property type="match status" value="1"/>
</dbReference>
<evidence type="ECO:0000313" key="5">
    <source>
        <dbReference type="EMBL" id="PSB02844.1"/>
    </source>
</evidence>
<evidence type="ECO:0000256" key="1">
    <source>
        <dbReference type="ARBA" id="ARBA00022729"/>
    </source>
</evidence>
<dbReference type="EMBL" id="PVWJ01000047">
    <property type="protein sequence ID" value="PSB02844.1"/>
    <property type="molecule type" value="Genomic_DNA"/>
</dbReference>
<keyword evidence="2" id="KW-0378">Hydrolase</keyword>
<protein>
    <submittedName>
        <fullName evidence="5">Bifunctional metallophosphatase/5'-nucleotidase</fullName>
    </submittedName>
</protein>
<dbReference type="InterPro" id="IPR029052">
    <property type="entry name" value="Metallo-depent_PP-like"/>
</dbReference>
<dbReference type="Gene3D" id="3.60.21.10">
    <property type="match status" value="1"/>
</dbReference>
<dbReference type="PANTHER" id="PTHR11575:SF24">
    <property type="entry name" value="5'-NUCLEOTIDASE"/>
    <property type="match status" value="1"/>
</dbReference>
<dbReference type="OrthoDB" id="9801679at2"/>
<proteinExistence type="inferred from homology"/>
<dbReference type="PRINTS" id="PR01607">
    <property type="entry name" value="APYRASEFAMLY"/>
</dbReference>
<reference evidence="5 6" key="2">
    <citation type="submission" date="2018-03" db="EMBL/GenBank/DDBJ databases">
        <title>The ancient ancestry and fast evolution of plastids.</title>
        <authorList>
            <person name="Moore K.R."/>
            <person name="Magnabosco C."/>
            <person name="Momper L."/>
            <person name="Gold D.A."/>
            <person name="Bosak T."/>
            <person name="Fournier G.P."/>
        </authorList>
    </citation>
    <scope>NUCLEOTIDE SEQUENCE [LARGE SCALE GENOMIC DNA]</scope>
    <source>
        <strain evidence="5 6">CCAP 1448/3</strain>
    </source>
</reference>
<dbReference type="GO" id="GO:0030288">
    <property type="term" value="C:outer membrane-bounded periplasmic space"/>
    <property type="evidence" value="ECO:0007669"/>
    <property type="project" value="TreeGrafter"/>
</dbReference>
<dbReference type="GO" id="GO:0008253">
    <property type="term" value="F:5'-nucleotidase activity"/>
    <property type="evidence" value="ECO:0007669"/>
    <property type="project" value="TreeGrafter"/>
</dbReference>
<feature type="domain" description="Calcineurin-like phosphoesterase" evidence="3">
    <location>
        <begin position="31"/>
        <end position="238"/>
    </location>
</feature>
<dbReference type="Gene3D" id="3.90.780.10">
    <property type="entry name" value="5'-Nucleotidase, C-terminal domain"/>
    <property type="match status" value="1"/>
</dbReference>
<reference evidence="5 6" key="1">
    <citation type="submission" date="2018-02" db="EMBL/GenBank/DDBJ databases">
        <authorList>
            <person name="Cohen D.B."/>
            <person name="Kent A.D."/>
        </authorList>
    </citation>
    <scope>NUCLEOTIDE SEQUENCE [LARGE SCALE GENOMIC DNA]</scope>
    <source>
        <strain evidence="5 6">CCAP 1448/3</strain>
    </source>
</reference>
<organism evidence="5 6">
    <name type="scientific">Merismopedia glauca CCAP 1448/3</name>
    <dbReference type="NCBI Taxonomy" id="1296344"/>
    <lineage>
        <taxon>Bacteria</taxon>
        <taxon>Bacillati</taxon>
        <taxon>Cyanobacteriota</taxon>
        <taxon>Cyanophyceae</taxon>
        <taxon>Synechococcales</taxon>
        <taxon>Merismopediaceae</taxon>
        <taxon>Merismopedia</taxon>
    </lineage>
</organism>
<dbReference type="InterPro" id="IPR008334">
    <property type="entry name" value="5'-Nucleotdase_C"/>
</dbReference>
<keyword evidence="6" id="KW-1185">Reference proteome</keyword>
<dbReference type="GO" id="GO:0009166">
    <property type="term" value="P:nucleotide catabolic process"/>
    <property type="evidence" value="ECO:0007669"/>
    <property type="project" value="InterPro"/>
</dbReference>
<evidence type="ECO:0000313" key="6">
    <source>
        <dbReference type="Proteomes" id="UP000238762"/>
    </source>
</evidence>
<dbReference type="SUPFAM" id="SSF56300">
    <property type="entry name" value="Metallo-dependent phosphatases"/>
    <property type="match status" value="1"/>
</dbReference>
<dbReference type="Proteomes" id="UP000238762">
    <property type="component" value="Unassembled WGS sequence"/>
</dbReference>
<sequence>MKLVNKALAVSVPALILSWATPSLAEVVNFTLLHLNDIYEIAPVEGGTRGGLARVATIKKQLQTQNPRTYTILAGDFLSPSALGTAKVNNQPLAGQQMVAVLNQIGLDFATFGNHEFDLPKEAFYQRLKEAKFKFFSGNVFDSQGQPFPNVNPYQIIEIKTNEGKIVKVGLIGVTINSNKKDYVTYRDALATTKEQVKVLKERVDIIIAVTHLSITEDRQIAELVPEIDVILGGHEHENIQQWRGRDFTPIYKADANARSVYIHNLTFDTESRNLSINAKLQPVTEAIPEDPQTAKLVNEWVQKGFNAFRAQGFSPDKKVTTTKVALDGLESHVRNQSTNLTEILANSMLKEVENADLAVFNSGSIRIDDVIPPGVVTEYDVIRTLPFGGKVLGVEIDGSLLEKMLIQGQVNLGRGGYLQTANVSKDEKTGKWLIGGKLLETKRNYRIAINDFLVSGQERDLEFINLKEPGIKLITEKRDIRFVLIDGLRNSRL</sequence>
<dbReference type="Pfam" id="PF02872">
    <property type="entry name" value="5_nucleotid_C"/>
    <property type="match status" value="1"/>
</dbReference>
<dbReference type="GO" id="GO:0008768">
    <property type="term" value="F:UDP-sugar diphosphatase activity"/>
    <property type="evidence" value="ECO:0007669"/>
    <property type="project" value="TreeGrafter"/>
</dbReference>
<dbReference type="GO" id="GO:0000166">
    <property type="term" value="F:nucleotide binding"/>
    <property type="evidence" value="ECO:0007669"/>
    <property type="project" value="UniProtKB-KW"/>
</dbReference>
<evidence type="ECO:0000256" key="2">
    <source>
        <dbReference type="RuleBase" id="RU362119"/>
    </source>
</evidence>
<gene>
    <name evidence="5" type="ORF">C7B64_11145</name>
</gene>
<dbReference type="InterPro" id="IPR006179">
    <property type="entry name" value="5_nucleotidase/apyrase"/>
</dbReference>
<feature type="signal peptide" evidence="2">
    <location>
        <begin position="1"/>
        <end position="25"/>
    </location>
</feature>
<dbReference type="AlphaFoldDB" id="A0A2T1C3Q2"/>
<dbReference type="Pfam" id="PF00149">
    <property type="entry name" value="Metallophos"/>
    <property type="match status" value="1"/>
</dbReference>
<comment type="similarity">
    <text evidence="2">Belongs to the 5'-nucleotidase family.</text>
</comment>
<evidence type="ECO:0000259" key="4">
    <source>
        <dbReference type="Pfam" id="PF02872"/>
    </source>
</evidence>
<dbReference type="InterPro" id="IPR036907">
    <property type="entry name" value="5'-Nucleotdase_C_sf"/>
</dbReference>